<gene>
    <name evidence="7" type="ORF">EV645_2273</name>
</gene>
<keyword evidence="2 3" id="KW-0067">ATP-binding</keyword>
<dbReference type="EMBL" id="SHKR01000011">
    <property type="protein sequence ID" value="RZU20052.1"/>
    <property type="molecule type" value="Genomic_DNA"/>
</dbReference>
<dbReference type="InterPro" id="IPR050206">
    <property type="entry name" value="FtsK/SpoIIIE/SftA"/>
</dbReference>
<dbReference type="Proteomes" id="UP000292027">
    <property type="component" value="Unassembled WGS sequence"/>
</dbReference>
<accession>A0A4Q7XA31</accession>
<dbReference type="CDD" id="cd01127">
    <property type="entry name" value="TrwB_TraG_TraD_VirD4"/>
    <property type="match status" value="1"/>
</dbReference>
<keyword evidence="1 3" id="KW-0547">Nucleotide-binding</keyword>
<dbReference type="AlphaFoldDB" id="A0A4Q7XA31"/>
<evidence type="ECO:0000256" key="5">
    <source>
        <dbReference type="SAM" id="Phobius"/>
    </source>
</evidence>
<dbReference type="GO" id="GO:0005524">
    <property type="term" value="F:ATP binding"/>
    <property type="evidence" value="ECO:0007669"/>
    <property type="project" value="UniProtKB-UniRule"/>
</dbReference>
<dbReference type="GO" id="GO:0003677">
    <property type="term" value="F:DNA binding"/>
    <property type="evidence" value="ECO:0007669"/>
    <property type="project" value="InterPro"/>
</dbReference>
<comment type="caution">
    <text evidence="7">The sequence shown here is derived from an EMBL/GenBank/DDBJ whole genome shotgun (WGS) entry which is preliminary data.</text>
</comment>
<dbReference type="PANTHER" id="PTHR22683">
    <property type="entry name" value="SPORULATION PROTEIN RELATED"/>
    <property type="match status" value="1"/>
</dbReference>
<dbReference type="InterPro" id="IPR027417">
    <property type="entry name" value="P-loop_NTPase"/>
</dbReference>
<dbReference type="OrthoDB" id="3217500at2"/>
<evidence type="ECO:0000256" key="3">
    <source>
        <dbReference type="PROSITE-ProRule" id="PRU00289"/>
    </source>
</evidence>
<dbReference type="InterPro" id="IPR002543">
    <property type="entry name" value="FtsK_dom"/>
</dbReference>
<keyword evidence="5" id="KW-0812">Transmembrane</keyword>
<evidence type="ECO:0000313" key="7">
    <source>
        <dbReference type="EMBL" id="RZU20052.1"/>
    </source>
</evidence>
<keyword evidence="5" id="KW-1133">Transmembrane helix</keyword>
<dbReference type="Gene3D" id="3.40.50.300">
    <property type="entry name" value="P-loop containing nucleotide triphosphate hydrolases"/>
    <property type="match status" value="1"/>
</dbReference>
<name>A0A4Q7XA31_9ACTN</name>
<reference evidence="7 8" key="1">
    <citation type="journal article" date="2015" name="Stand. Genomic Sci.">
        <title>Genomic Encyclopedia of Bacterial and Archaeal Type Strains, Phase III: the genomes of soil and plant-associated and newly described type strains.</title>
        <authorList>
            <person name="Whitman W.B."/>
            <person name="Woyke T."/>
            <person name="Klenk H.P."/>
            <person name="Zhou Y."/>
            <person name="Lilburn T.G."/>
            <person name="Beck B.J."/>
            <person name="De Vos P."/>
            <person name="Vandamme P."/>
            <person name="Eisen J.A."/>
            <person name="Garrity G."/>
            <person name="Hugenholtz P."/>
            <person name="Kyrpides N.C."/>
        </authorList>
    </citation>
    <scope>NUCLEOTIDE SEQUENCE [LARGE SCALE GENOMIC DNA]</scope>
    <source>
        <strain evidence="7 8">VKM Ac-2540</strain>
    </source>
</reference>
<dbReference type="PROSITE" id="PS50901">
    <property type="entry name" value="FTSK"/>
    <property type="match status" value="1"/>
</dbReference>
<dbReference type="PANTHER" id="PTHR22683:SF41">
    <property type="entry name" value="DNA TRANSLOCASE FTSK"/>
    <property type="match status" value="1"/>
</dbReference>
<protein>
    <submittedName>
        <fullName evidence="7">S-DNA-T family DNA segregation ATPase FtsK/SpoIIIE</fullName>
    </submittedName>
</protein>
<proteinExistence type="predicted"/>
<feature type="transmembrane region" description="Helical" evidence="5">
    <location>
        <begin position="46"/>
        <end position="65"/>
    </location>
</feature>
<feature type="domain" description="FtsK" evidence="6">
    <location>
        <begin position="209"/>
        <end position="390"/>
    </location>
</feature>
<organism evidence="7 8">
    <name type="scientific">Kribbella rubisoli</name>
    <dbReference type="NCBI Taxonomy" id="3075929"/>
    <lineage>
        <taxon>Bacteria</taxon>
        <taxon>Bacillati</taxon>
        <taxon>Actinomycetota</taxon>
        <taxon>Actinomycetes</taxon>
        <taxon>Propionibacteriales</taxon>
        <taxon>Kribbellaceae</taxon>
        <taxon>Kribbella</taxon>
    </lineage>
</organism>
<evidence type="ECO:0000256" key="4">
    <source>
        <dbReference type="SAM" id="MobiDB-lite"/>
    </source>
</evidence>
<evidence type="ECO:0000313" key="8">
    <source>
        <dbReference type="Proteomes" id="UP000292027"/>
    </source>
</evidence>
<keyword evidence="5" id="KW-0472">Membrane</keyword>
<evidence type="ECO:0000259" key="6">
    <source>
        <dbReference type="PROSITE" id="PS50901"/>
    </source>
</evidence>
<dbReference type="RefSeq" id="WP_130442373.1">
    <property type="nucleotide sequence ID" value="NZ_SHKR01000011.1"/>
</dbReference>
<evidence type="ECO:0000256" key="2">
    <source>
        <dbReference type="ARBA" id="ARBA00022840"/>
    </source>
</evidence>
<dbReference type="SUPFAM" id="SSF52540">
    <property type="entry name" value="P-loop containing nucleoside triphosphate hydrolases"/>
    <property type="match status" value="1"/>
</dbReference>
<sequence>MVTKLAQVLGRLVKTLAYLVFALLRRPGLTGPLLVAAVLAVQVSRWGWLVRVCVLVLVLAGGFAWRLKHRSSFNRLVWIPAVQWYRRWIRYGLAWRFWMGRCGLGITDETTGRVMRPRIVKLRYTPSVDRLLVQLPVGLTSKELDDKRTHLAESMRALDARTRKDRPGRVWLDLEMRNPLQATIPAIPIVESLDPAILDGLVIGYADDGTPWRLRVRGSHVFIAGATGSGKGSIIWSTLRALAPFIRAGLVEIWAVDPKGGMELEFGKDLFTRYERDDYQAMVALLEDAATDMDERCRRLRGTTRTFNPTTATPLVMVVVDELATLTALQPDRRLQGRAENALGLLLTKGRAPGFHVLAAVQDVTKRVCEWRDLFPDKIALRLGKATEVDMVLGDDAWDNGALCDSIPRSLPGIGYVLMEGQAHATRVRAAYVTDDEIRAMARDYRPRRVLHSIDAPGNTTQNPTDDPETGEAA</sequence>
<keyword evidence="8" id="KW-1185">Reference proteome</keyword>
<evidence type="ECO:0000256" key="1">
    <source>
        <dbReference type="ARBA" id="ARBA00022741"/>
    </source>
</evidence>
<feature type="binding site" evidence="3">
    <location>
        <begin position="225"/>
        <end position="232"/>
    </location>
    <ligand>
        <name>ATP</name>
        <dbReference type="ChEBI" id="CHEBI:30616"/>
    </ligand>
</feature>
<feature type="region of interest" description="Disordered" evidence="4">
    <location>
        <begin position="451"/>
        <end position="474"/>
    </location>
</feature>